<dbReference type="RefSeq" id="WP_307348117.1">
    <property type="nucleotide sequence ID" value="NZ_JAUSVS010000002.1"/>
</dbReference>
<gene>
    <name evidence="3" type="ORF">QO010_001647</name>
</gene>
<organism evidence="3 4">
    <name type="scientific">Caulobacter ginsengisoli</name>
    <dbReference type="NCBI Taxonomy" id="400775"/>
    <lineage>
        <taxon>Bacteria</taxon>
        <taxon>Pseudomonadati</taxon>
        <taxon>Pseudomonadota</taxon>
        <taxon>Alphaproteobacteria</taxon>
        <taxon>Caulobacterales</taxon>
        <taxon>Caulobacteraceae</taxon>
        <taxon>Caulobacter</taxon>
    </lineage>
</organism>
<evidence type="ECO:0000259" key="2">
    <source>
        <dbReference type="PROSITE" id="PS51740"/>
    </source>
</evidence>
<evidence type="ECO:0000256" key="1">
    <source>
        <dbReference type="PROSITE-ProRule" id="PRU01076"/>
    </source>
</evidence>
<dbReference type="Proteomes" id="UP001228905">
    <property type="component" value="Unassembled WGS sequence"/>
</dbReference>
<evidence type="ECO:0000313" key="4">
    <source>
        <dbReference type="Proteomes" id="UP001228905"/>
    </source>
</evidence>
<name>A0ABU0IR90_9CAUL</name>
<dbReference type="InterPro" id="IPR007159">
    <property type="entry name" value="SpoVT-AbrB_dom"/>
</dbReference>
<dbReference type="EMBL" id="JAUSVS010000002">
    <property type="protein sequence ID" value="MDQ0463876.1"/>
    <property type="molecule type" value="Genomic_DNA"/>
</dbReference>
<dbReference type="PROSITE" id="PS51740">
    <property type="entry name" value="SPOVT_ABRB"/>
    <property type="match status" value="1"/>
</dbReference>
<protein>
    <submittedName>
        <fullName evidence="3">Bifunctional DNA-binding transcriptional regulator/antitoxin component of YhaV-PrlF toxin-antitoxin module</fullName>
    </submittedName>
</protein>
<comment type="caution">
    <text evidence="3">The sequence shown here is derived from an EMBL/GenBank/DDBJ whole genome shotgun (WGS) entry which is preliminary data.</text>
</comment>
<sequence>MSKLTVTAKGQVTFRKDLLQHLGVGPGEKLEVHKLPDGRLEVQAARPTGDISEVFGMLKSKTSVALSIEEINEVAAQGWAGKR</sequence>
<reference evidence="3 4" key="1">
    <citation type="submission" date="2023-07" db="EMBL/GenBank/DDBJ databases">
        <title>Genomic Encyclopedia of Type Strains, Phase IV (KMG-IV): sequencing the most valuable type-strain genomes for metagenomic binning, comparative biology and taxonomic classification.</title>
        <authorList>
            <person name="Goeker M."/>
        </authorList>
    </citation>
    <scope>NUCLEOTIDE SEQUENCE [LARGE SCALE GENOMIC DNA]</scope>
    <source>
        <strain evidence="3 4">DSM 18695</strain>
    </source>
</reference>
<keyword evidence="1 3" id="KW-0238">DNA-binding</keyword>
<dbReference type="GO" id="GO:0003677">
    <property type="term" value="F:DNA binding"/>
    <property type="evidence" value="ECO:0007669"/>
    <property type="project" value="UniProtKB-KW"/>
</dbReference>
<accession>A0ABU0IR90</accession>
<dbReference type="SMART" id="SM00966">
    <property type="entry name" value="SpoVT_AbrB"/>
    <property type="match status" value="1"/>
</dbReference>
<keyword evidence="4" id="KW-1185">Reference proteome</keyword>
<proteinExistence type="predicted"/>
<evidence type="ECO:0000313" key="3">
    <source>
        <dbReference type="EMBL" id="MDQ0463876.1"/>
    </source>
</evidence>
<feature type="domain" description="SpoVT-AbrB" evidence="2">
    <location>
        <begin position="1"/>
        <end position="47"/>
    </location>
</feature>